<evidence type="ECO:0000256" key="10">
    <source>
        <dbReference type="SAM" id="Coils"/>
    </source>
</evidence>
<dbReference type="GO" id="GO:0006508">
    <property type="term" value="P:proteolysis"/>
    <property type="evidence" value="ECO:0007669"/>
    <property type="project" value="UniProtKB-KW"/>
</dbReference>
<feature type="region of interest" description="Disordered" evidence="11">
    <location>
        <begin position="289"/>
        <end position="327"/>
    </location>
</feature>
<evidence type="ECO:0000313" key="14">
    <source>
        <dbReference type="Proteomes" id="UP001154282"/>
    </source>
</evidence>
<evidence type="ECO:0000256" key="5">
    <source>
        <dbReference type="ARBA" id="ARBA00022825"/>
    </source>
</evidence>
<dbReference type="InterPro" id="IPR001478">
    <property type="entry name" value="PDZ"/>
</dbReference>
<dbReference type="InterPro" id="IPR029045">
    <property type="entry name" value="ClpP/crotonase-like_dom_sf"/>
</dbReference>
<comment type="similarity">
    <text evidence="2">Belongs to the peptidase S41A family.</text>
</comment>
<feature type="compositionally biased region" description="Polar residues" evidence="11">
    <location>
        <begin position="263"/>
        <end position="272"/>
    </location>
</feature>
<dbReference type="SUPFAM" id="SSF50156">
    <property type="entry name" value="PDZ domain-like"/>
    <property type="match status" value="1"/>
</dbReference>
<dbReference type="Gene3D" id="2.30.42.10">
    <property type="match status" value="1"/>
</dbReference>
<dbReference type="PROSITE" id="PS50106">
    <property type="entry name" value="PDZ"/>
    <property type="match status" value="1"/>
</dbReference>
<feature type="compositionally biased region" description="Polar residues" evidence="11">
    <location>
        <begin position="218"/>
        <end position="251"/>
    </location>
</feature>
<keyword evidence="3" id="KW-0645">Protease</keyword>
<dbReference type="FunFam" id="3.30.750.44:FF:000002">
    <property type="entry name" value="carboxyl-terminal-processing peptidase 2, chloroplastic"/>
    <property type="match status" value="1"/>
</dbReference>
<feature type="region of interest" description="Disordered" evidence="11">
    <location>
        <begin position="22"/>
        <end position="79"/>
    </location>
</feature>
<proteinExistence type="inferred from homology"/>
<feature type="compositionally biased region" description="Polar residues" evidence="11">
    <location>
        <begin position="292"/>
        <end position="312"/>
    </location>
</feature>
<dbReference type="SMART" id="SM00228">
    <property type="entry name" value="PDZ"/>
    <property type="match status" value="1"/>
</dbReference>
<accession>A0AAV0LR83</accession>
<evidence type="ECO:0000256" key="2">
    <source>
        <dbReference type="ARBA" id="ARBA00009179"/>
    </source>
</evidence>
<evidence type="ECO:0000256" key="4">
    <source>
        <dbReference type="ARBA" id="ARBA00022801"/>
    </source>
</evidence>
<keyword evidence="10" id="KW-0175">Coiled coil</keyword>
<comment type="subcellular location">
    <subcellularLocation>
        <location evidence="1">Plastid</location>
        <location evidence="1">Chloroplast thylakoid lumen</location>
    </subcellularLocation>
</comment>
<dbReference type="Proteomes" id="UP001154282">
    <property type="component" value="Unassembled WGS sequence"/>
</dbReference>
<evidence type="ECO:0000256" key="1">
    <source>
        <dbReference type="ARBA" id="ARBA00004456"/>
    </source>
</evidence>
<keyword evidence="5" id="KW-0720">Serine protease</keyword>
<comment type="function">
    <text evidence="8">Protease involved in the C-terminal processing of the chloroplastic D1 protein of photosystem II. This proteolytic processing is necessary to allow the light-driven assembly of the tetranuclear manganese cluster, which is responsible for photosynthetic water oxidation.</text>
</comment>
<feature type="coiled-coil region" evidence="10">
    <location>
        <begin position="662"/>
        <end position="689"/>
    </location>
</feature>
<feature type="region of interest" description="Disordered" evidence="11">
    <location>
        <begin position="218"/>
        <end position="272"/>
    </location>
</feature>
<keyword evidence="14" id="KW-1185">Reference proteome</keyword>
<feature type="domain" description="PDZ" evidence="12">
    <location>
        <begin position="893"/>
        <end position="967"/>
    </location>
</feature>
<comment type="caution">
    <text evidence="13">The sequence shown here is derived from an EMBL/GenBank/DDBJ whole genome shotgun (WGS) entry which is preliminary data.</text>
</comment>
<evidence type="ECO:0000256" key="3">
    <source>
        <dbReference type="ARBA" id="ARBA00022670"/>
    </source>
</evidence>
<gene>
    <name evidence="13" type="ORF">LITE_LOCUS25175</name>
</gene>
<evidence type="ECO:0000256" key="11">
    <source>
        <dbReference type="SAM" id="MobiDB-lite"/>
    </source>
</evidence>
<dbReference type="CDD" id="cd06782">
    <property type="entry name" value="cpPDZ_CPP-like"/>
    <property type="match status" value="1"/>
</dbReference>
<feature type="compositionally biased region" description="Basic and acidic residues" evidence="11">
    <location>
        <begin position="22"/>
        <end position="33"/>
    </location>
</feature>
<dbReference type="AlphaFoldDB" id="A0AAV0LR83"/>
<evidence type="ECO:0000313" key="13">
    <source>
        <dbReference type="EMBL" id="CAI0436651.1"/>
    </source>
</evidence>
<name>A0AAV0LR83_9ROSI</name>
<organism evidence="13 14">
    <name type="scientific">Linum tenue</name>
    <dbReference type="NCBI Taxonomy" id="586396"/>
    <lineage>
        <taxon>Eukaryota</taxon>
        <taxon>Viridiplantae</taxon>
        <taxon>Streptophyta</taxon>
        <taxon>Embryophyta</taxon>
        <taxon>Tracheophyta</taxon>
        <taxon>Spermatophyta</taxon>
        <taxon>Magnoliopsida</taxon>
        <taxon>eudicotyledons</taxon>
        <taxon>Gunneridae</taxon>
        <taxon>Pentapetalae</taxon>
        <taxon>rosids</taxon>
        <taxon>fabids</taxon>
        <taxon>Malpighiales</taxon>
        <taxon>Linaceae</taxon>
        <taxon>Linum</taxon>
    </lineage>
</organism>
<dbReference type="Pfam" id="PF17820">
    <property type="entry name" value="PDZ_6"/>
    <property type="match status" value="1"/>
</dbReference>
<protein>
    <recommendedName>
        <fullName evidence="9">C-terminal processing peptidase</fullName>
        <ecNumber evidence="9">3.4.21.102</ecNumber>
    </recommendedName>
</protein>
<feature type="coiled-coil region" evidence="10">
    <location>
        <begin position="430"/>
        <end position="505"/>
    </location>
</feature>
<comment type="catalytic activity">
    <reaction evidence="7">
        <text>The enzyme shows specific recognition of a C-terminal tripeptide, Xaa-Yaa-Zaa, in which Xaa is preferably Ala or Leu, Yaa is preferably Ala or Tyr, and Zaa is preferably Ala, but then cleaves at a variable distance from the C-terminus. A typical cleavage is -Ala-Ala-|-Arg-Ala-Ala-Lys-Glu-Asn-Tyr-Ala-Leu-Ala-Ala.</text>
        <dbReference type="EC" id="3.4.21.102"/>
    </reaction>
</comment>
<reference evidence="13" key="1">
    <citation type="submission" date="2022-08" db="EMBL/GenBank/DDBJ databases">
        <authorList>
            <person name="Gutierrez-Valencia J."/>
        </authorList>
    </citation>
    <scope>NUCLEOTIDE SEQUENCE</scope>
</reference>
<evidence type="ECO:0000256" key="9">
    <source>
        <dbReference type="ARBA" id="ARBA00066637"/>
    </source>
</evidence>
<dbReference type="InterPro" id="IPR036034">
    <property type="entry name" value="PDZ_sf"/>
</dbReference>
<feature type="compositionally biased region" description="Basic and acidic residues" evidence="11">
    <location>
        <begin position="47"/>
        <end position="62"/>
    </location>
</feature>
<dbReference type="InterPro" id="IPR041489">
    <property type="entry name" value="PDZ_6"/>
</dbReference>
<dbReference type="EC" id="3.4.21.102" evidence="9"/>
<dbReference type="PANTHER" id="PTHR47490:SF2">
    <property type="entry name" value="PROTEIN BLISTER"/>
    <property type="match status" value="1"/>
</dbReference>
<dbReference type="Gene3D" id="3.30.750.44">
    <property type="match status" value="1"/>
</dbReference>
<feature type="region of interest" description="Disordered" evidence="11">
    <location>
        <begin position="578"/>
        <end position="624"/>
    </location>
</feature>
<dbReference type="PANTHER" id="PTHR47490">
    <property type="entry name" value="PROTEIN BLISTER"/>
    <property type="match status" value="1"/>
</dbReference>
<dbReference type="FunFam" id="2.30.42.10:FF:000063">
    <property type="entry name" value="Peptidase, S41 family"/>
    <property type="match status" value="1"/>
</dbReference>
<evidence type="ECO:0000256" key="8">
    <source>
        <dbReference type="ARBA" id="ARBA00060065"/>
    </source>
</evidence>
<dbReference type="InterPro" id="IPR044194">
    <property type="entry name" value="BLISTER"/>
</dbReference>
<evidence type="ECO:0000256" key="6">
    <source>
        <dbReference type="ARBA" id="ARBA00023078"/>
    </source>
</evidence>
<dbReference type="SUPFAM" id="SSF52096">
    <property type="entry name" value="ClpP/crotonase"/>
    <property type="match status" value="1"/>
</dbReference>
<feature type="compositionally biased region" description="Polar residues" evidence="11">
    <location>
        <begin position="601"/>
        <end position="611"/>
    </location>
</feature>
<feature type="compositionally biased region" description="Polar residues" evidence="11">
    <location>
        <begin position="343"/>
        <end position="369"/>
    </location>
</feature>
<keyword evidence="4" id="KW-0378">Hydrolase</keyword>
<dbReference type="GO" id="GO:0009543">
    <property type="term" value="C:chloroplast thylakoid lumen"/>
    <property type="evidence" value="ECO:0007669"/>
    <property type="project" value="UniProtKB-SubCell"/>
</dbReference>
<dbReference type="GO" id="GO:0004252">
    <property type="term" value="F:serine-type endopeptidase activity"/>
    <property type="evidence" value="ECO:0007669"/>
    <property type="project" value="UniProtKB-EC"/>
</dbReference>
<dbReference type="GO" id="GO:0040008">
    <property type="term" value="P:regulation of growth"/>
    <property type="evidence" value="ECO:0007669"/>
    <property type="project" value="InterPro"/>
</dbReference>
<feature type="region of interest" description="Disordered" evidence="11">
    <location>
        <begin position="341"/>
        <end position="369"/>
    </location>
</feature>
<dbReference type="EMBL" id="CAMGYJ010000006">
    <property type="protein sequence ID" value="CAI0436651.1"/>
    <property type="molecule type" value="Genomic_DNA"/>
</dbReference>
<evidence type="ECO:0000259" key="12">
    <source>
        <dbReference type="PROSITE" id="PS50106"/>
    </source>
</evidence>
<sequence>MASVQVLRKQEHLEAGKRRLEEFRKKKAADRAKKAGALAQSQGSDVNIEKKPLEKKPLETEQVRVTASDGVGTSSASGVTFQISSQRNKGDHLTTKVEHSTSKIANASPSALNDFSTIFSDIGQRSAENSDLTRSDALGIEREGVTKYGLTNSICDSSAHASGQGVLPDGILSDQPKNPQVAQGFDSSFSHYKHSGTDAFQQEEYKSSSWDSIVANPGSQTSSLNRGSIFSNSEAKPVDSSQPNTNLNLRGSGNGVEKEMRGTLQTSDSTISDFGRRDFKSLASWLPGVHGDSTQLSEPTSNSGVKDSSNHASLHGGQYETNSRRSRPSFLDSINVARPTLASPFSQTKPYESFMPVTSNSNGTDVQEPSTLTKPFLDTEMGPFSKSKSSSAPDVYEHSWKSSVSSSNGFDVPRSNINDNNIEGTHEFYAPQQNEDFSALEQHIEDLTQEKFSLQRALEASRALAESLASENTSLTDTYNQQVELESVKAEYTNAQLECNAADERAKLLASEVIGLEEKVLTWLPLLQRKASPLILPPSSVFQSEREKKLLQSKLRKASTGGKSIDAGKITAVKRDMSTSTEDLEVFPDTSDHETSDAALTGSNVPSSSVSPEIGQPDNGISPASIPADQLRMIQNINEIMSELAFEKEELMKALASESSQCSKLKDLNKDLSRKLETQTQRLELLAAQSMATENIATRLPESRSMQENPAYADEGDEAPPWKSLPMRAVEAQVQPRFHNLRKVPMRNFSIRSLWTPRGGVGYSSCSNDNKLKKHIAGIFRGMSCSDELGKRTSKFLFQLAVAAMMVTSVSFGVSNAYSSALSEENLLFLEAWRLVDRAYVDKTFNGQSWFRYREEALRSEPMNTREETYNAIRKMVASLDDPFTRFLEPEKLRSLRSGTEGSLTGVGLSIGYPNRSEESPAGLVVISASPGGPANRAGILSGDIIMAIDDKSTEGMGIYDAADRLQGPEGSSVEVTIRSGTEVKHLGLTREKVSLNPVKAKLCEIPKSGKGSSKIGYIKLSSFSQNSAGW</sequence>
<evidence type="ECO:0000256" key="7">
    <source>
        <dbReference type="ARBA" id="ARBA00051784"/>
    </source>
</evidence>
<keyword evidence="6" id="KW-0793">Thylakoid</keyword>